<keyword evidence="6" id="KW-1185">Reference proteome</keyword>
<comment type="similarity">
    <text evidence="1">Belongs to the glycosyltransferase 2 family.</text>
</comment>
<name>N0E1X3_9MICO</name>
<dbReference type="SUPFAM" id="SSF53448">
    <property type="entry name" value="Nucleotide-diphospho-sugar transferases"/>
    <property type="match status" value="1"/>
</dbReference>
<dbReference type="HOGENOM" id="CLU_025996_0_5_11"/>
<evidence type="ECO:0000256" key="2">
    <source>
        <dbReference type="ARBA" id="ARBA00022676"/>
    </source>
</evidence>
<reference evidence="5 6" key="1">
    <citation type="journal article" date="2013" name="ISME J.">
        <title>A metabolic model for members of the genus Tetrasphaera involved in enhanced biological phosphorus removal.</title>
        <authorList>
            <person name="Kristiansen R."/>
            <person name="Nguyen H.T.T."/>
            <person name="Saunders A.M."/>
            <person name="Nielsen J.L."/>
            <person name="Wimmer R."/>
            <person name="Le V.Q."/>
            <person name="McIlroy S.J."/>
            <person name="Petrovski S."/>
            <person name="Seviour R.J."/>
            <person name="Calteau A."/>
            <person name="Nielsen K.L."/>
            <person name="Nielsen P.H."/>
        </authorList>
    </citation>
    <scope>NUCLEOTIDE SEQUENCE [LARGE SCALE GENOMIC DNA]</scope>
    <source>
        <strain evidence="5 6">Lp2</strain>
    </source>
</reference>
<dbReference type="GO" id="GO:0016757">
    <property type="term" value="F:glycosyltransferase activity"/>
    <property type="evidence" value="ECO:0007669"/>
    <property type="project" value="UniProtKB-KW"/>
</dbReference>
<dbReference type="RefSeq" id="WP_010850799.1">
    <property type="nucleotide sequence ID" value="NZ_HF570956.1"/>
</dbReference>
<evidence type="ECO:0000256" key="1">
    <source>
        <dbReference type="ARBA" id="ARBA00006739"/>
    </source>
</evidence>
<evidence type="ECO:0000313" key="6">
    <source>
        <dbReference type="Proteomes" id="UP000013167"/>
    </source>
</evidence>
<dbReference type="PANTHER" id="PTHR43685:SF5">
    <property type="entry name" value="GLYCOSYLTRANSFERASE EPSE-RELATED"/>
    <property type="match status" value="1"/>
</dbReference>
<dbReference type="AlphaFoldDB" id="N0E1X3"/>
<proteinExistence type="inferred from homology"/>
<protein>
    <submittedName>
        <fullName evidence="5">Putative Glucosyltransferase</fullName>
    </submittedName>
</protein>
<organism evidence="5 6">
    <name type="scientific">Phycicoccus elongatus Lp2</name>
    <dbReference type="NCBI Taxonomy" id="1193181"/>
    <lineage>
        <taxon>Bacteria</taxon>
        <taxon>Bacillati</taxon>
        <taxon>Actinomycetota</taxon>
        <taxon>Actinomycetes</taxon>
        <taxon>Micrococcales</taxon>
        <taxon>Intrasporangiaceae</taxon>
        <taxon>Phycicoccus</taxon>
    </lineage>
</organism>
<dbReference type="InterPro" id="IPR029044">
    <property type="entry name" value="Nucleotide-diphossugar_trans"/>
</dbReference>
<dbReference type="STRING" id="1193181.BN10_720042"/>
<keyword evidence="2" id="KW-0328">Glycosyltransferase</keyword>
<feature type="domain" description="Glycosyltransferase 2-like" evidence="4">
    <location>
        <begin position="6"/>
        <end position="125"/>
    </location>
</feature>
<evidence type="ECO:0000256" key="3">
    <source>
        <dbReference type="ARBA" id="ARBA00022679"/>
    </source>
</evidence>
<dbReference type="InterPro" id="IPR050834">
    <property type="entry name" value="Glycosyltransf_2"/>
</dbReference>
<evidence type="ECO:0000313" key="5">
    <source>
        <dbReference type="EMBL" id="CCH70963.1"/>
    </source>
</evidence>
<sequence>MALVDVVIPTRNRLELTTQAVRSVQAQTFSDWALVIIDDGGDDGSGERLAEVFAGDGRIQVISRPRLGPERTRDFGVRAGSSPWVALLDSDDLWLPTKLERQLAAVDEHVDVVLCWYEWFRPDGSVRTTGKPTGAGRVSPLLTDNMSTPLVRRDTLASIGGLGHQPGLGPLTACEGIEFYVRLLTRAHVAVVPEVLVRCRDHPGVRESAKLSGPEGAIALDAVASYHSSALAEWPREHSLLLARAAARYVAAGMTGTGYRRFQSAFRIAPPRCRPALVRRYGPFMVKDVMSRLNRRVRT</sequence>
<evidence type="ECO:0000259" key="4">
    <source>
        <dbReference type="Pfam" id="PF00535"/>
    </source>
</evidence>
<dbReference type="Proteomes" id="UP000013167">
    <property type="component" value="Unassembled WGS sequence"/>
</dbReference>
<dbReference type="eggNOG" id="COG1216">
    <property type="taxonomic scope" value="Bacteria"/>
</dbReference>
<dbReference type="CDD" id="cd00761">
    <property type="entry name" value="Glyco_tranf_GTA_type"/>
    <property type="match status" value="1"/>
</dbReference>
<keyword evidence="3 5" id="KW-0808">Transferase</keyword>
<dbReference type="Pfam" id="PF00535">
    <property type="entry name" value="Glycos_transf_2"/>
    <property type="match status" value="1"/>
</dbReference>
<dbReference type="OrthoDB" id="153025at2"/>
<dbReference type="Gene3D" id="3.90.550.10">
    <property type="entry name" value="Spore Coat Polysaccharide Biosynthesis Protein SpsA, Chain A"/>
    <property type="match status" value="1"/>
</dbReference>
<dbReference type="PANTHER" id="PTHR43685">
    <property type="entry name" value="GLYCOSYLTRANSFERASE"/>
    <property type="match status" value="1"/>
</dbReference>
<comment type="caution">
    <text evidence="5">The sequence shown here is derived from an EMBL/GenBank/DDBJ whole genome shotgun (WGS) entry which is preliminary data.</text>
</comment>
<accession>N0E1X3</accession>
<dbReference type="EMBL" id="CAIZ01000144">
    <property type="protein sequence ID" value="CCH70963.1"/>
    <property type="molecule type" value="Genomic_DNA"/>
</dbReference>
<dbReference type="InterPro" id="IPR001173">
    <property type="entry name" value="Glyco_trans_2-like"/>
</dbReference>
<gene>
    <name evidence="5" type="ORF">BN10_720042</name>
</gene>